<evidence type="ECO:0000256" key="2">
    <source>
        <dbReference type="PROSITE-ProRule" id="PRU00169"/>
    </source>
</evidence>
<dbReference type="SUPFAM" id="SSF52172">
    <property type="entry name" value="CheY-like"/>
    <property type="match status" value="1"/>
</dbReference>
<accession>A0AB39KPM7</accession>
<dbReference type="Gene3D" id="3.40.50.2300">
    <property type="match status" value="1"/>
</dbReference>
<dbReference type="InterPro" id="IPR011006">
    <property type="entry name" value="CheY-like_superfamily"/>
</dbReference>
<dbReference type="InterPro" id="IPR001789">
    <property type="entry name" value="Sig_transdc_resp-reg_receiver"/>
</dbReference>
<reference evidence="4" key="1">
    <citation type="submission" date="2024-06" db="EMBL/GenBank/DDBJ databases">
        <title>Caulobacter inopinatus, sp. nov.</title>
        <authorList>
            <person name="Donachie S.P."/>
        </authorList>
    </citation>
    <scope>NUCLEOTIDE SEQUENCE</scope>
    <source>
        <strain evidence="4">73W</strain>
    </source>
</reference>
<gene>
    <name evidence="4" type="ORF">ABOZ73_13490</name>
</gene>
<protein>
    <submittedName>
        <fullName evidence="4">Response regulator</fullName>
    </submittedName>
</protein>
<dbReference type="GO" id="GO:0000160">
    <property type="term" value="P:phosphorelay signal transduction system"/>
    <property type="evidence" value="ECO:0007669"/>
    <property type="project" value="InterPro"/>
</dbReference>
<sequence length="128" mass="13490">MTQAVDLKSLRILVVEDEALVSMLVEDMLDDLGCVVVGPAAELEEALVLARDGEIDAALLDVNLGGRPIFPVADVLRERGVPYAFASGYGEAGISDDHKGAAVLQKPFRESDLKRVLETIAAKAAAGS</sequence>
<keyword evidence="1 2" id="KW-0597">Phosphoprotein</keyword>
<dbReference type="SMART" id="SM00448">
    <property type="entry name" value="REC"/>
    <property type="match status" value="1"/>
</dbReference>
<dbReference type="EMBL" id="CP158375">
    <property type="protein sequence ID" value="XDO95806.1"/>
    <property type="molecule type" value="Genomic_DNA"/>
</dbReference>
<dbReference type="Pfam" id="PF00072">
    <property type="entry name" value="Response_reg"/>
    <property type="match status" value="1"/>
</dbReference>
<feature type="domain" description="Response regulatory" evidence="3">
    <location>
        <begin position="11"/>
        <end position="121"/>
    </location>
</feature>
<dbReference type="PANTHER" id="PTHR44591:SF24">
    <property type="entry name" value="PROTEIN-GLUTAMATE METHYLESTERASE_PROTEIN-GLUTAMINE GLUTAMINASE 1"/>
    <property type="match status" value="1"/>
</dbReference>
<evidence type="ECO:0000256" key="1">
    <source>
        <dbReference type="ARBA" id="ARBA00022553"/>
    </source>
</evidence>
<dbReference type="InterPro" id="IPR050595">
    <property type="entry name" value="Bact_response_regulator"/>
</dbReference>
<proteinExistence type="predicted"/>
<dbReference type="PROSITE" id="PS50110">
    <property type="entry name" value="RESPONSE_REGULATORY"/>
    <property type="match status" value="1"/>
</dbReference>
<feature type="modified residue" description="4-aspartylphosphate" evidence="2">
    <location>
        <position position="61"/>
    </location>
</feature>
<dbReference type="PANTHER" id="PTHR44591">
    <property type="entry name" value="STRESS RESPONSE REGULATOR PROTEIN 1"/>
    <property type="match status" value="1"/>
</dbReference>
<dbReference type="RefSeq" id="WP_369058648.1">
    <property type="nucleotide sequence ID" value="NZ_CP158375.1"/>
</dbReference>
<evidence type="ECO:0000313" key="4">
    <source>
        <dbReference type="EMBL" id="XDO95806.1"/>
    </source>
</evidence>
<evidence type="ECO:0000259" key="3">
    <source>
        <dbReference type="PROSITE" id="PS50110"/>
    </source>
</evidence>
<organism evidence="4">
    <name type="scientific">Caulobacter sp. 73W</name>
    <dbReference type="NCBI Taxonomy" id="3161137"/>
    <lineage>
        <taxon>Bacteria</taxon>
        <taxon>Pseudomonadati</taxon>
        <taxon>Pseudomonadota</taxon>
        <taxon>Alphaproteobacteria</taxon>
        <taxon>Caulobacterales</taxon>
        <taxon>Caulobacteraceae</taxon>
        <taxon>Caulobacter</taxon>
    </lineage>
</organism>
<name>A0AB39KPM7_9CAUL</name>
<dbReference type="AlphaFoldDB" id="A0AB39KPM7"/>